<reference evidence="11 12" key="1">
    <citation type="journal article" date="2018" name="Mol. Plant">
        <title>The genome of Artemisia annua provides insight into the evolution of Asteraceae family and artemisinin biosynthesis.</title>
        <authorList>
            <person name="Shen Q."/>
            <person name="Zhang L."/>
            <person name="Liao Z."/>
            <person name="Wang S."/>
            <person name="Yan T."/>
            <person name="Shi P."/>
            <person name="Liu M."/>
            <person name="Fu X."/>
            <person name="Pan Q."/>
            <person name="Wang Y."/>
            <person name="Lv Z."/>
            <person name="Lu X."/>
            <person name="Zhang F."/>
            <person name="Jiang W."/>
            <person name="Ma Y."/>
            <person name="Chen M."/>
            <person name="Hao X."/>
            <person name="Li L."/>
            <person name="Tang Y."/>
            <person name="Lv G."/>
            <person name="Zhou Y."/>
            <person name="Sun X."/>
            <person name="Brodelius P.E."/>
            <person name="Rose J.K.C."/>
            <person name="Tang K."/>
        </authorList>
    </citation>
    <scope>NUCLEOTIDE SEQUENCE [LARGE SCALE GENOMIC DNA]</scope>
    <source>
        <strain evidence="12">cv. Huhao1</strain>
        <tissue evidence="11">Leaf</tissue>
    </source>
</reference>
<dbReference type="GO" id="GO:0042274">
    <property type="term" value="P:ribosomal small subunit biogenesis"/>
    <property type="evidence" value="ECO:0007669"/>
    <property type="project" value="UniProtKB-UniRule"/>
</dbReference>
<keyword evidence="2 10" id="KW-0963">Cytoplasm</keyword>
<evidence type="ECO:0000313" key="11">
    <source>
        <dbReference type="EMBL" id="PWA94906.1"/>
    </source>
</evidence>
<evidence type="ECO:0000256" key="2">
    <source>
        <dbReference type="ARBA" id="ARBA00022490"/>
    </source>
</evidence>
<comment type="subcellular location">
    <subcellularLocation>
        <location evidence="10">Cytoplasm</location>
    </subcellularLocation>
    <subcellularLocation>
        <location evidence="10">Nucleus</location>
    </subcellularLocation>
</comment>
<evidence type="ECO:0000256" key="8">
    <source>
        <dbReference type="ARBA" id="ARBA00022840"/>
    </source>
</evidence>
<dbReference type="AlphaFoldDB" id="A0A2U1QA79"/>
<dbReference type="EMBL" id="PKPP01000278">
    <property type="protein sequence ID" value="PWA94906.1"/>
    <property type="molecule type" value="Genomic_DNA"/>
</dbReference>
<protein>
    <recommendedName>
        <fullName evidence="10">Adenylate kinase isoenzyme 6 homolog</fullName>
        <shortName evidence="10">AK6</shortName>
        <ecNumber evidence="10">2.7.4.3</ecNumber>
    </recommendedName>
    <alternativeName>
        <fullName evidence="10">Dual activity adenylate kinase/ATPase</fullName>
        <shortName evidence="10">AK/ATPase</shortName>
    </alternativeName>
</protein>
<feature type="binding site" evidence="10">
    <location>
        <position position="19"/>
    </location>
    <ligand>
        <name>ATP</name>
        <dbReference type="ChEBI" id="CHEBI:30616"/>
    </ligand>
</feature>
<keyword evidence="5 10" id="KW-0808">Transferase</keyword>
<evidence type="ECO:0000313" key="12">
    <source>
        <dbReference type="Proteomes" id="UP000245207"/>
    </source>
</evidence>
<comment type="catalytic activity">
    <reaction evidence="1 10">
        <text>AMP + ATP = 2 ADP</text>
        <dbReference type="Rhea" id="RHEA:12973"/>
        <dbReference type="ChEBI" id="CHEBI:30616"/>
        <dbReference type="ChEBI" id="CHEBI:456215"/>
        <dbReference type="ChEBI" id="CHEBI:456216"/>
        <dbReference type="EC" id="2.7.4.3"/>
    </reaction>
</comment>
<dbReference type="OrthoDB" id="10251185at2759"/>
<keyword evidence="7 10" id="KW-0418">Kinase</keyword>
<dbReference type="STRING" id="35608.A0A2U1QA79"/>
<dbReference type="HAMAP" id="MF_00039">
    <property type="entry name" value="Adenylate_kinase_AK6"/>
    <property type="match status" value="1"/>
</dbReference>
<feature type="region of interest" description="LID" evidence="10">
    <location>
        <begin position="110"/>
        <end position="120"/>
    </location>
</feature>
<dbReference type="Proteomes" id="UP000245207">
    <property type="component" value="Unassembled WGS sequence"/>
</dbReference>
<feature type="binding site" evidence="10">
    <location>
        <position position="20"/>
    </location>
    <ligand>
        <name>ATP</name>
        <dbReference type="ChEBI" id="CHEBI:30616"/>
    </ligand>
</feature>
<keyword evidence="3 10" id="KW-0690">Ribosome biogenesis</keyword>
<dbReference type="GO" id="GO:0016887">
    <property type="term" value="F:ATP hydrolysis activity"/>
    <property type="evidence" value="ECO:0007669"/>
    <property type="project" value="UniProtKB-UniRule"/>
</dbReference>
<dbReference type="GO" id="GO:0005524">
    <property type="term" value="F:ATP binding"/>
    <property type="evidence" value="ECO:0007669"/>
    <property type="project" value="UniProtKB-KW"/>
</dbReference>
<dbReference type="InterPro" id="IPR027417">
    <property type="entry name" value="P-loop_NTPase"/>
</dbReference>
<keyword evidence="6 10" id="KW-0547">Nucleotide-binding</keyword>
<dbReference type="SUPFAM" id="SSF52540">
    <property type="entry name" value="P-loop containing nucleoside triphosphate hydrolases"/>
    <property type="match status" value="1"/>
</dbReference>
<comment type="function">
    <text evidence="10">Broad-specificity nucleoside monophosphate (NMP) kinase that catalyzes the reversible transfer of the terminal phosphate group between nucleoside triphosphates and monophosphates. Has also ATPase activity. Involved in the late cytoplasmic maturation steps of the 40S ribosomal particles, specifically 18S rRNA maturation. While NMP activity is not required for ribosome maturation, ATPase activity is. Associates transiently with small ribosomal subunit protein uS11. ATP hydrolysis breaks the interaction with uS11. May temporarily remove uS11 from the ribosome to enable a conformational change of the ribosomal RNA that is needed for the final maturation step of the small ribosomal subunit. Its NMP activity may have a role in nuclear energy homeostasis.</text>
</comment>
<evidence type="ECO:0000256" key="7">
    <source>
        <dbReference type="ARBA" id="ARBA00022777"/>
    </source>
</evidence>
<proteinExistence type="inferred from homology"/>
<comment type="subunit">
    <text evidence="10">Interacts with small ribosomal subunit protein uS11. Not a structural component of 43S pre-ribosomes, but transiently interacts with them by binding to uS11.</text>
</comment>
<dbReference type="Gene3D" id="3.40.50.300">
    <property type="entry name" value="P-loop containing nucleotide triphosphate hydrolases"/>
    <property type="match status" value="1"/>
</dbReference>
<gene>
    <name evidence="11" type="ORF">CTI12_AA055060</name>
</gene>
<evidence type="ECO:0000256" key="5">
    <source>
        <dbReference type="ARBA" id="ARBA00022679"/>
    </source>
</evidence>
<evidence type="ECO:0000256" key="10">
    <source>
        <dbReference type="HAMAP-Rule" id="MF_03173"/>
    </source>
</evidence>
<accession>A0A2U1QA79</accession>
<name>A0A2U1QA79_ARTAN</name>
<comment type="catalytic activity">
    <reaction evidence="10">
        <text>ATP + H2O = ADP + phosphate + H(+)</text>
        <dbReference type="Rhea" id="RHEA:13065"/>
        <dbReference type="ChEBI" id="CHEBI:15377"/>
        <dbReference type="ChEBI" id="CHEBI:15378"/>
        <dbReference type="ChEBI" id="CHEBI:30616"/>
        <dbReference type="ChEBI" id="CHEBI:43474"/>
        <dbReference type="ChEBI" id="CHEBI:456216"/>
    </reaction>
</comment>
<dbReference type="GO" id="GO:0005634">
    <property type="term" value="C:nucleus"/>
    <property type="evidence" value="ECO:0007669"/>
    <property type="project" value="UniProtKB-SubCell"/>
</dbReference>
<evidence type="ECO:0000256" key="3">
    <source>
        <dbReference type="ARBA" id="ARBA00022517"/>
    </source>
</evidence>
<dbReference type="FunFam" id="3.40.50.300:FF:000372">
    <property type="entry name" value="Adenylate kinase isoenzyme 6 homolog"/>
    <property type="match status" value="1"/>
</dbReference>
<feature type="binding site" evidence="10">
    <location>
        <position position="18"/>
    </location>
    <ligand>
        <name>ATP</name>
        <dbReference type="ChEBI" id="CHEBI:30616"/>
    </ligand>
</feature>
<keyword evidence="4 10" id="KW-0698">rRNA processing</keyword>
<dbReference type="GO" id="GO:0005737">
    <property type="term" value="C:cytoplasm"/>
    <property type="evidence" value="ECO:0007669"/>
    <property type="project" value="UniProtKB-SubCell"/>
</dbReference>
<keyword evidence="9 10" id="KW-0539">Nucleus</keyword>
<feature type="region of interest" description="NMPbind" evidence="10">
    <location>
        <begin position="35"/>
        <end position="58"/>
    </location>
</feature>
<dbReference type="GO" id="GO:0006364">
    <property type="term" value="P:rRNA processing"/>
    <property type="evidence" value="ECO:0007669"/>
    <property type="project" value="UniProtKB-KW"/>
</dbReference>
<dbReference type="EC" id="2.7.4.3" evidence="10"/>
<dbReference type="GO" id="GO:0004017">
    <property type="term" value="F:AMP kinase activity"/>
    <property type="evidence" value="ECO:0007669"/>
    <property type="project" value="UniProtKB-UniRule"/>
</dbReference>
<comment type="similarity">
    <text evidence="10">Belongs to the adenylate kinase family. AK6 subfamily.</text>
</comment>
<evidence type="ECO:0000256" key="4">
    <source>
        <dbReference type="ARBA" id="ARBA00022552"/>
    </source>
</evidence>
<evidence type="ECO:0000256" key="9">
    <source>
        <dbReference type="ARBA" id="ARBA00023242"/>
    </source>
</evidence>
<sequence>MSRSKPNILITGTPGTGKSTTAVALSEATGFRHINIGDFAKEKNLHEGWDDKLQCHILNEDLVLDELEDIMGGGGNIVDHHGSDWFPERWFDRVVVLQTENSILYDRLTKRGYSSAKLENNLQCEIFDILLEEAKESYKKEIVVAMKSNTVDDMNSNVATITEWARSWSSTN</sequence>
<dbReference type="Pfam" id="PF13238">
    <property type="entry name" value="AAA_18"/>
    <property type="match status" value="1"/>
</dbReference>
<feature type="binding site" evidence="10">
    <location>
        <position position="17"/>
    </location>
    <ligand>
        <name>ATP</name>
        <dbReference type="ChEBI" id="CHEBI:30616"/>
    </ligand>
</feature>
<dbReference type="PANTHER" id="PTHR12595:SF0">
    <property type="entry name" value="ADENYLATE KINASE ISOENZYME 6"/>
    <property type="match status" value="1"/>
</dbReference>
<dbReference type="PANTHER" id="PTHR12595">
    <property type="entry name" value="POS9-ACTIVATING FACTOR FAP7-RELATED"/>
    <property type="match status" value="1"/>
</dbReference>
<dbReference type="InterPro" id="IPR020618">
    <property type="entry name" value="Adenyl_kinase_AK6"/>
</dbReference>
<evidence type="ECO:0000256" key="1">
    <source>
        <dbReference type="ARBA" id="ARBA00000582"/>
    </source>
</evidence>
<comment type="caution">
    <text evidence="11">The sequence shown here is derived from an EMBL/GenBank/DDBJ whole genome shotgun (WGS) entry which is preliminary data.</text>
</comment>
<keyword evidence="8 10" id="KW-0067">ATP-binding</keyword>
<feature type="binding site" evidence="10">
    <location>
        <position position="111"/>
    </location>
    <ligand>
        <name>ATP</name>
        <dbReference type="ChEBI" id="CHEBI:30616"/>
    </ligand>
</feature>
<organism evidence="11 12">
    <name type="scientific">Artemisia annua</name>
    <name type="common">Sweet wormwood</name>
    <dbReference type="NCBI Taxonomy" id="35608"/>
    <lineage>
        <taxon>Eukaryota</taxon>
        <taxon>Viridiplantae</taxon>
        <taxon>Streptophyta</taxon>
        <taxon>Embryophyta</taxon>
        <taxon>Tracheophyta</taxon>
        <taxon>Spermatophyta</taxon>
        <taxon>Magnoliopsida</taxon>
        <taxon>eudicotyledons</taxon>
        <taxon>Gunneridae</taxon>
        <taxon>Pentapetalae</taxon>
        <taxon>asterids</taxon>
        <taxon>campanulids</taxon>
        <taxon>Asterales</taxon>
        <taxon>Asteraceae</taxon>
        <taxon>Asteroideae</taxon>
        <taxon>Anthemideae</taxon>
        <taxon>Artemisiinae</taxon>
        <taxon>Artemisia</taxon>
    </lineage>
</organism>
<feature type="binding site" evidence="10">
    <location>
        <position position="15"/>
    </location>
    <ligand>
        <name>ATP</name>
        <dbReference type="ChEBI" id="CHEBI:30616"/>
    </ligand>
</feature>
<keyword evidence="12" id="KW-1185">Reference proteome</keyword>
<evidence type="ECO:0000256" key="6">
    <source>
        <dbReference type="ARBA" id="ARBA00022741"/>
    </source>
</evidence>
<comment type="caution">
    <text evidence="10">Lacks conserved residue(s) required for the propagation of feature annotation.</text>
</comment>